<sequence>MTKHRSTTRDAYEANKSVAVSALPDALPELVFAILAPLYELFDFSNFQSRFSKKSWRYFARARFEA</sequence>
<dbReference type="RefSeq" id="WP_407337830.1">
    <property type="nucleotide sequence ID" value="NZ_CP136862.1"/>
</dbReference>
<dbReference type="EMBL" id="CP136862">
    <property type="protein sequence ID" value="WOJ88393.1"/>
    <property type="molecule type" value="Genomic_DNA"/>
</dbReference>
<organism evidence="1 2">
    <name type="scientific">Methylocapsa polymorpha</name>
    <dbReference type="NCBI Taxonomy" id="3080828"/>
    <lineage>
        <taxon>Bacteria</taxon>
        <taxon>Pseudomonadati</taxon>
        <taxon>Pseudomonadota</taxon>
        <taxon>Alphaproteobacteria</taxon>
        <taxon>Hyphomicrobiales</taxon>
        <taxon>Beijerinckiaceae</taxon>
        <taxon>Methylocapsa</taxon>
    </lineage>
</organism>
<accession>A0ABZ0HMK8</accession>
<evidence type="ECO:0000313" key="1">
    <source>
        <dbReference type="EMBL" id="WOJ88393.1"/>
    </source>
</evidence>
<name>A0ABZ0HMK8_9HYPH</name>
<gene>
    <name evidence="1" type="ORF">RZS28_11155</name>
</gene>
<protein>
    <recommendedName>
        <fullName evidence="3">Transposase</fullName>
    </recommendedName>
</protein>
<reference evidence="1 2" key="1">
    <citation type="submission" date="2023-10" db="EMBL/GenBank/DDBJ databases">
        <title>Novel methanotroph of the genus Methylocapsa from a subarctic wetland.</title>
        <authorList>
            <person name="Belova S.E."/>
            <person name="Oshkin I.Y."/>
            <person name="Miroshnikov K."/>
            <person name="Dedysh S.N."/>
        </authorList>
    </citation>
    <scope>NUCLEOTIDE SEQUENCE [LARGE SCALE GENOMIC DNA]</scope>
    <source>
        <strain evidence="1 2">RX1</strain>
    </source>
</reference>
<dbReference type="Proteomes" id="UP001626536">
    <property type="component" value="Chromosome"/>
</dbReference>
<proteinExistence type="predicted"/>
<keyword evidence="2" id="KW-1185">Reference proteome</keyword>
<evidence type="ECO:0008006" key="3">
    <source>
        <dbReference type="Google" id="ProtNLM"/>
    </source>
</evidence>
<evidence type="ECO:0000313" key="2">
    <source>
        <dbReference type="Proteomes" id="UP001626536"/>
    </source>
</evidence>